<proteinExistence type="predicted"/>
<keyword evidence="2" id="KW-1185">Reference proteome</keyword>
<gene>
    <name evidence="1" type="ORF">FY030_11475</name>
</gene>
<dbReference type="Proteomes" id="UP000326546">
    <property type="component" value="Chromosome"/>
</dbReference>
<dbReference type="Gene3D" id="1.10.340.30">
    <property type="entry name" value="Hypothetical protein, domain 2"/>
    <property type="match status" value="1"/>
</dbReference>
<dbReference type="EMBL" id="CP044427">
    <property type="protein sequence ID" value="QFG69243.1"/>
    <property type="molecule type" value="Genomic_DNA"/>
</dbReference>
<dbReference type="RefSeq" id="WP_158061625.1">
    <property type="nucleotide sequence ID" value="NZ_CP044427.1"/>
</dbReference>
<sequence>MDEVDKVVAAVEHIPKPWNKFPGGYPDQIEAALIDAVFSIRSKYGSETTGVRAVVRRYCDAIGDPKPDQLDRLASMDTGRLTRVLQNAQAVSGRSKAEAVQEAARNLVEAGVHRAADLDPARHRPAYTRVHGLGKVTWAYFCMLLGHQGVKADTWVMRWVAQALGEDSINSARANALVQGAAQKLKVDATQLDHAIWAHARAGGTA</sequence>
<dbReference type="AlphaFoldDB" id="A0A5J6V853"/>
<name>A0A5J6V853_9MICO</name>
<dbReference type="KEGG" id="serw:FY030_11475"/>
<dbReference type="OrthoDB" id="2962349at2"/>
<organism evidence="1 2">
    <name type="scientific">Ornithinimicrobium pratense</name>
    <dbReference type="NCBI Taxonomy" id="2593973"/>
    <lineage>
        <taxon>Bacteria</taxon>
        <taxon>Bacillati</taxon>
        <taxon>Actinomycetota</taxon>
        <taxon>Actinomycetes</taxon>
        <taxon>Micrococcales</taxon>
        <taxon>Ornithinimicrobiaceae</taxon>
        <taxon>Ornithinimicrobium</taxon>
    </lineage>
</organism>
<evidence type="ECO:0000313" key="2">
    <source>
        <dbReference type="Proteomes" id="UP000326546"/>
    </source>
</evidence>
<dbReference type="InterPro" id="IPR011257">
    <property type="entry name" value="DNA_glycosylase"/>
</dbReference>
<dbReference type="GO" id="GO:0003824">
    <property type="term" value="F:catalytic activity"/>
    <property type="evidence" value="ECO:0007669"/>
    <property type="project" value="InterPro"/>
</dbReference>
<evidence type="ECO:0000313" key="1">
    <source>
        <dbReference type="EMBL" id="QFG69243.1"/>
    </source>
</evidence>
<accession>A0A5J6V853</accession>
<dbReference type="SUPFAM" id="SSF48150">
    <property type="entry name" value="DNA-glycosylase"/>
    <property type="match status" value="1"/>
</dbReference>
<evidence type="ECO:0008006" key="3">
    <source>
        <dbReference type="Google" id="ProtNLM"/>
    </source>
</evidence>
<dbReference type="GO" id="GO:0006281">
    <property type="term" value="P:DNA repair"/>
    <property type="evidence" value="ECO:0007669"/>
    <property type="project" value="InterPro"/>
</dbReference>
<reference evidence="1 2" key="1">
    <citation type="submission" date="2019-09" db="EMBL/GenBank/DDBJ databases">
        <title>Serinicoccus pratensis sp. nov., isolated from meadow soil.</title>
        <authorList>
            <person name="Zhang W."/>
        </authorList>
    </citation>
    <scope>NUCLEOTIDE SEQUENCE [LARGE SCALE GENOMIC DNA]</scope>
    <source>
        <strain evidence="1 2">W204</strain>
    </source>
</reference>
<protein>
    <recommendedName>
        <fullName evidence="3">HhH-GPD domain-containing protein</fullName>
    </recommendedName>
</protein>